<proteinExistence type="predicted"/>
<gene>
    <name evidence="1" type="ORF">HK105_200458</name>
</gene>
<evidence type="ECO:0000313" key="2">
    <source>
        <dbReference type="Proteomes" id="UP001527925"/>
    </source>
</evidence>
<keyword evidence="2" id="KW-1185">Reference proteome</keyword>
<evidence type="ECO:0000313" key="1">
    <source>
        <dbReference type="EMBL" id="KAL2920385.1"/>
    </source>
</evidence>
<protein>
    <submittedName>
        <fullName evidence="1">Uncharacterized protein</fullName>
    </submittedName>
</protein>
<sequence length="75" mass="8046">MLGNVALSVFQVASRLHETAEQAQVNKRACIALADHPQGAAEILKGLCEADHNGDIQNVKFSSSWCSWLEDPAPG</sequence>
<reference evidence="1 2" key="1">
    <citation type="submission" date="2023-09" db="EMBL/GenBank/DDBJ databases">
        <title>Pangenome analysis of Batrachochytrium dendrobatidis and related Chytrids.</title>
        <authorList>
            <person name="Yacoub M.N."/>
            <person name="Stajich J.E."/>
            <person name="James T.Y."/>
        </authorList>
    </citation>
    <scope>NUCLEOTIDE SEQUENCE [LARGE SCALE GENOMIC DNA]</scope>
    <source>
        <strain evidence="1 2">JEL0888</strain>
    </source>
</reference>
<dbReference type="EMBL" id="JADGIZ020000001">
    <property type="protein sequence ID" value="KAL2920385.1"/>
    <property type="molecule type" value="Genomic_DNA"/>
</dbReference>
<organism evidence="1 2">
    <name type="scientific">Polyrhizophydium stewartii</name>
    <dbReference type="NCBI Taxonomy" id="2732419"/>
    <lineage>
        <taxon>Eukaryota</taxon>
        <taxon>Fungi</taxon>
        <taxon>Fungi incertae sedis</taxon>
        <taxon>Chytridiomycota</taxon>
        <taxon>Chytridiomycota incertae sedis</taxon>
        <taxon>Chytridiomycetes</taxon>
        <taxon>Rhizophydiales</taxon>
        <taxon>Rhizophydiales incertae sedis</taxon>
        <taxon>Polyrhizophydium</taxon>
    </lineage>
</organism>
<dbReference type="Proteomes" id="UP001527925">
    <property type="component" value="Unassembled WGS sequence"/>
</dbReference>
<name>A0ABR4NLM7_9FUNG</name>
<comment type="caution">
    <text evidence="1">The sequence shown here is derived from an EMBL/GenBank/DDBJ whole genome shotgun (WGS) entry which is preliminary data.</text>
</comment>
<accession>A0ABR4NLM7</accession>